<keyword evidence="2" id="KW-0479">Metal-binding</keyword>
<dbReference type="GO" id="GO:0005634">
    <property type="term" value="C:nucleus"/>
    <property type="evidence" value="ECO:0007669"/>
    <property type="project" value="UniProtKB-SubCell"/>
</dbReference>
<feature type="region of interest" description="Disordered" evidence="7">
    <location>
        <begin position="250"/>
        <end position="269"/>
    </location>
</feature>
<dbReference type="PANTHER" id="PTHR33345:SF6">
    <property type="entry name" value="OS03G0747200 PROTEIN"/>
    <property type="match status" value="1"/>
</dbReference>
<feature type="domain" description="DUF7615" evidence="10">
    <location>
        <begin position="924"/>
        <end position="1031"/>
    </location>
</feature>
<dbReference type="Pfam" id="PF07227">
    <property type="entry name" value="PHD_Oberon"/>
    <property type="match status" value="1"/>
</dbReference>
<feature type="domain" description="Oberon-like PHD finger" evidence="8">
    <location>
        <begin position="297"/>
        <end position="409"/>
    </location>
</feature>
<keyword evidence="6" id="KW-0175">Coiled coil</keyword>
<evidence type="ECO:0000256" key="6">
    <source>
        <dbReference type="SAM" id="Coils"/>
    </source>
</evidence>
<proteinExistence type="predicted"/>
<name>A0A8T0GKF3_CERPU</name>
<feature type="compositionally biased region" description="Basic and acidic residues" evidence="7">
    <location>
        <begin position="494"/>
        <end position="511"/>
    </location>
</feature>
<keyword evidence="12" id="KW-1185">Reference proteome</keyword>
<sequence>MAQRGDAPTDLAPLDRRNNYPEAAAALHPDGHDPDASLPAVVLLDGSGVVDYYGYTHEGDENLSLEQLMAGPEKEVFKEQALHSRDNDGLAGNNVKYAENQIPESVPKTPRVADIFVEDQAPRQQVPHNPSIGLPEPPRLPESFRRHPVPPGGKGEGWPYAPQGWPKPDDKWGWRVGQRAAPTSLWIDRYVTLPVSLMKGKKINISDEQFASKKSLVEYLKQTFPGMMDPNSIFKAFDWKVPALKNVEGPEKRGSAVKRDKTSPMDVNDSWQKSKKQCRAGNPHCPITKGKLNESESLERLYCNICCIEPNFCRECMCILCCKLFARDVDDFCIIQCRNTPLAGPNSLPSERGICGHTAHLDCALKNQLAGVIKKYRLNLEYMCRRCDRKTNLKETLSRLVSEFMNAEESKVDSSLQLLMRVMVDPGDEASSSRKIQEILLGALKKVQEGADIDATCKELTEQLLEAPQSGQCTYDNQVLHQVSNWSQARGRKRAFEDPQHSYEDRVDRRGPRSKSVGSPDAQGTLSPFMFQKNNKSTSADNILQGCPNDTSPAVHRIDSSIVSEEVCEGNGVTATSSTRAEPDLNLDRQLPRISLQNSLKPEDILSSIPTNLLSRTPSLSSLMDQSVSKPPTLSFEEHIRQCEAMTDRVKSAGSLGVFLNSDPKPPSLIASSLATENHGNQVDNPAVEAAADTRPPSAGEVVTSILSSSTAKSPSLFNSQDADIDHIKNTEIVEVRESSRLMPATRSSARRASLSSSQDAGGHHTARAKTIVVSDSSRKKPRPSSSEDKGPSLTTSQDAGGDDVVVTQMVEAPLNVEPLQMMPATRSSTRRASLSSSQDAGGHHTASAKTIIVSNSSRKKPRPSSSEDKGPSLTTSQDAGGDDVVVTQMVEVPLNVEPLQMIELPAIPSFDPALEPTDGAGFESELEDRISEALKNLKRAQAAEYDRAEESLNAQKVVVLEQYRLVDKGCRRFARNSKKDQRRKSTAEFDRAMNRVMAQYGKAQEERKAFESMLAISNGYSQISEEVLRDFFKWSPSDVKEA</sequence>
<gene>
    <name evidence="11" type="ORF">KC19_11G140500</name>
</gene>
<keyword evidence="4" id="KW-0862">Zinc</keyword>
<protein>
    <recommendedName>
        <fullName evidence="13">Oberon PHD finger domain-containing protein</fullName>
    </recommendedName>
</protein>
<comment type="caution">
    <text evidence="11">The sequence shown here is derived from an EMBL/GenBank/DDBJ whole genome shotgun (WGS) entry which is preliminary data.</text>
</comment>
<evidence type="ECO:0000256" key="3">
    <source>
        <dbReference type="ARBA" id="ARBA00022771"/>
    </source>
</evidence>
<evidence type="ECO:0000256" key="2">
    <source>
        <dbReference type="ARBA" id="ARBA00022723"/>
    </source>
</evidence>
<accession>A0A8T0GKF3</accession>
<evidence type="ECO:0008006" key="13">
    <source>
        <dbReference type="Google" id="ProtNLM"/>
    </source>
</evidence>
<evidence type="ECO:0000259" key="10">
    <source>
        <dbReference type="Pfam" id="PF24590"/>
    </source>
</evidence>
<keyword evidence="3" id="KW-0863">Zinc-finger</keyword>
<feature type="region of interest" description="Disordered" evidence="7">
    <location>
        <begin position="816"/>
        <end position="883"/>
    </location>
</feature>
<feature type="region of interest" description="Disordered" evidence="7">
    <location>
        <begin position="1"/>
        <end position="39"/>
    </location>
</feature>
<dbReference type="AlphaFoldDB" id="A0A8T0GKF3"/>
<evidence type="ECO:0000313" key="11">
    <source>
        <dbReference type="EMBL" id="KAG0557562.1"/>
    </source>
</evidence>
<evidence type="ECO:0000259" key="8">
    <source>
        <dbReference type="Pfam" id="PF07227"/>
    </source>
</evidence>
<feature type="compositionally biased region" description="Polar residues" evidence="7">
    <location>
        <begin position="705"/>
        <end position="719"/>
    </location>
</feature>
<feature type="compositionally biased region" description="Low complexity" evidence="7">
    <location>
        <begin position="825"/>
        <end position="838"/>
    </location>
</feature>
<evidence type="ECO:0000259" key="9">
    <source>
        <dbReference type="Pfam" id="PF23299"/>
    </source>
</evidence>
<evidence type="ECO:0000256" key="5">
    <source>
        <dbReference type="ARBA" id="ARBA00023242"/>
    </source>
</evidence>
<keyword evidence="5" id="KW-0539">Nucleus</keyword>
<feature type="region of interest" description="Disordered" evidence="7">
    <location>
        <begin position="691"/>
        <end position="719"/>
    </location>
</feature>
<comment type="subcellular location">
    <subcellularLocation>
        <location evidence="1">Nucleus</location>
    </subcellularLocation>
</comment>
<feature type="domain" description="DUF7081" evidence="9">
    <location>
        <begin position="148"/>
        <end position="243"/>
    </location>
</feature>
<dbReference type="Pfam" id="PF24590">
    <property type="entry name" value="DUF7615"/>
    <property type="match status" value="1"/>
</dbReference>
<feature type="region of interest" description="Disordered" evidence="7">
    <location>
        <begin position="739"/>
        <end position="803"/>
    </location>
</feature>
<dbReference type="InterPro" id="IPR055508">
    <property type="entry name" value="DUF7081"/>
</dbReference>
<evidence type="ECO:0000256" key="1">
    <source>
        <dbReference type="ARBA" id="ARBA00004123"/>
    </source>
</evidence>
<dbReference type="Pfam" id="PF23299">
    <property type="entry name" value="DUF7081"/>
    <property type="match status" value="1"/>
</dbReference>
<dbReference type="GO" id="GO:0008270">
    <property type="term" value="F:zinc ion binding"/>
    <property type="evidence" value="ECO:0007669"/>
    <property type="project" value="UniProtKB-KW"/>
</dbReference>
<evidence type="ECO:0000313" key="12">
    <source>
        <dbReference type="Proteomes" id="UP000822688"/>
    </source>
</evidence>
<feature type="coiled-coil region" evidence="6">
    <location>
        <begin position="924"/>
        <end position="952"/>
    </location>
</feature>
<evidence type="ECO:0000256" key="7">
    <source>
        <dbReference type="SAM" id="MobiDB-lite"/>
    </source>
</evidence>
<reference evidence="11 12" key="1">
    <citation type="submission" date="2020-06" db="EMBL/GenBank/DDBJ databases">
        <title>WGS assembly of Ceratodon purpureus strain R40.</title>
        <authorList>
            <person name="Carey S.B."/>
            <person name="Jenkins J."/>
            <person name="Shu S."/>
            <person name="Lovell J.T."/>
            <person name="Sreedasyam A."/>
            <person name="Maumus F."/>
            <person name="Tiley G.P."/>
            <person name="Fernandez-Pozo N."/>
            <person name="Barry K."/>
            <person name="Chen C."/>
            <person name="Wang M."/>
            <person name="Lipzen A."/>
            <person name="Daum C."/>
            <person name="Saski C.A."/>
            <person name="Payton A.C."/>
            <person name="Mcbreen J.C."/>
            <person name="Conrad R.E."/>
            <person name="Kollar L.M."/>
            <person name="Olsson S."/>
            <person name="Huttunen S."/>
            <person name="Landis J.B."/>
            <person name="Wickett N.J."/>
            <person name="Johnson M.G."/>
            <person name="Rensing S.A."/>
            <person name="Grimwood J."/>
            <person name="Schmutz J."/>
            <person name="Mcdaniel S.F."/>
        </authorList>
    </citation>
    <scope>NUCLEOTIDE SEQUENCE [LARGE SCALE GENOMIC DNA]</scope>
    <source>
        <strain evidence="11 12">R40</strain>
    </source>
</reference>
<feature type="compositionally biased region" description="Polar residues" evidence="7">
    <location>
        <begin position="522"/>
        <end position="533"/>
    </location>
</feature>
<feature type="compositionally biased region" description="Low complexity" evidence="7">
    <location>
        <begin position="745"/>
        <end position="758"/>
    </location>
</feature>
<evidence type="ECO:0000256" key="4">
    <source>
        <dbReference type="ARBA" id="ARBA00022833"/>
    </source>
</evidence>
<feature type="region of interest" description="Disordered" evidence="7">
    <location>
        <begin position="486"/>
        <end position="533"/>
    </location>
</feature>
<dbReference type="Proteomes" id="UP000822688">
    <property type="component" value="Chromosome 11"/>
</dbReference>
<dbReference type="InterPro" id="IPR032881">
    <property type="entry name" value="Oberon-like_PHD"/>
</dbReference>
<feature type="compositionally biased region" description="Basic and acidic residues" evidence="7">
    <location>
        <begin position="250"/>
        <end position="263"/>
    </location>
</feature>
<dbReference type="PANTHER" id="PTHR33345">
    <property type="entry name" value="ADAPTER PROTEIN, PUTATIVE-RELATED"/>
    <property type="match status" value="1"/>
</dbReference>
<dbReference type="EMBL" id="CM026432">
    <property type="protein sequence ID" value="KAG0557562.1"/>
    <property type="molecule type" value="Genomic_DNA"/>
</dbReference>
<organism evidence="11 12">
    <name type="scientific">Ceratodon purpureus</name>
    <name type="common">Fire moss</name>
    <name type="synonym">Dicranum purpureum</name>
    <dbReference type="NCBI Taxonomy" id="3225"/>
    <lineage>
        <taxon>Eukaryota</taxon>
        <taxon>Viridiplantae</taxon>
        <taxon>Streptophyta</taxon>
        <taxon>Embryophyta</taxon>
        <taxon>Bryophyta</taxon>
        <taxon>Bryophytina</taxon>
        <taxon>Bryopsida</taxon>
        <taxon>Dicranidae</taxon>
        <taxon>Pseudoditrichales</taxon>
        <taxon>Ditrichaceae</taxon>
        <taxon>Ceratodon</taxon>
    </lineage>
</organism>
<dbReference type="InterPro" id="IPR056034">
    <property type="entry name" value="DUF7615"/>
</dbReference>